<dbReference type="RefSeq" id="WP_072999569.1">
    <property type="nucleotide sequence ID" value="NZ_FRAM01000004.1"/>
</dbReference>
<sequence length="123" mass="14890">MGRFKSVEIKDLFFEDFYKIFDSALVDFAKESTLTEGEIVKKIEPKIKDLLKNYEETSIDLYVKNHKFKINEYLKSHFRNQRKIVIHNKKSFIYFNLYLNGCSILYEKIIERIPRKRIDQTLK</sequence>
<protein>
    <submittedName>
        <fullName evidence="1">Uncharacterized protein</fullName>
    </submittedName>
</protein>
<gene>
    <name evidence="1" type="ORF">SAMN05444371_3011</name>
</gene>
<proteinExistence type="predicted"/>
<accession>A0A1M6TYC7</accession>
<reference evidence="2" key="1">
    <citation type="submission" date="2016-11" db="EMBL/GenBank/DDBJ databases">
        <authorList>
            <person name="Varghese N."/>
            <person name="Submissions S."/>
        </authorList>
    </citation>
    <scope>NUCLEOTIDE SEQUENCE [LARGE SCALE GENOMIC DNA]</scope>
    <source>
        <strain evidence="2">DSM 18016</strain>
    </source>
</reference>
<keyword evidence="2" id="KW-1185">Reference proteome</keyword>
<evidence type="ECO:0000313" key="2">
    <source>
        <dbReference type="Proteomes" id="UP000184498"/>
    </source>
</evidence>
<dbReference type="AlphaFoldDB" id="A0A1M6TYC7"/>
<name>A0A1M6TYC7_9FLAO</name>
<dbReference type="Proteomes" id="UP000184498">
    <property type="component" value="Unassembled WGS sequence"/>
</dbReference>
<organism evidence="1 2">
    <name type="scientific">Epilithonimonas mollis</name>
    <dbReference type="NCBI Taxonomy" id="216903"/>
    <lineage>
        <taxon>Bacteria</taxon>
        <taxon>Pseudomonadati</taxon>
        <taxon>Bacteroidota</taxon>
        <taxon>Flavobacteriia</taxon>
        <taxon>Flavobacteriales</taxon>
        <taxon>Weeksellaceae</taxon>
        <taxon>Chryseobacterium group</taxon>
        <taxon>Epilithonimonas</taxon>
    </lineage>
</organism>
<evidence type="ECO:0000313" key="1">
    <source>
        <dbReference type="EMBL" id="SHK61911.1"/>
    </source>
</evidence>
<dbReference type="EMBL" id="FRAM01000004">
    <property type="protein sequence ID" value="SHK61911.1"/>
    <property type="molecule type" value="Genomic_DNA"/>
</dbReference>